<dbReference type="GO" id="GO:0003700">
    <property type="term" value="F:DNA-binding transcription factor activity"/>
    <property type="evidence" value="ECO:0007669"/>
    <property type="project" value="TreeGrafter"/>
</dbReference>
<dbReference type="OrthoDB" id="8535430at2"/>
<evidence type="ECO:0000256" key="4">
    <source>
        <dbReference type="PROSITE-ProRule" id="PRU00335"/>
    </source>
</evidence>
<dbReference type="GO" id="GO:0000976">
    <property type="term" value="F:transcription cis-regulatory region binding"/>
    <property type="evidence" value="ECO:0007669"/>
    <property type="project" value="TreeGrafter"/>
</dbReference>
<keyword evidence="2 4" id="KW-0238">DNA-binding</keyword>
<evidence type="ECO:0000256" key="1">
    <source>
        <dbReference type="ARBA" id="ARBA00023015"/>
    </source>
</evidence>
<dbReference type="Proteomes" id="UP000190965">
    <property type="component" value="Unassembled WGS sequence"/>
</dbReference>
<feature type="domain" description="HTH tetR-type" evidence="5">
    <location>
        <begin position="1"/>
        <end position="55"/>
    </location>
</feature>
<gene>
    <name evidence="6" type="ORF">BFW87_25650</name>
</gene>
<dbReference type="InterPro" id="IPR001647">
    <property type="entry name" value="HTH_TetR"/>
</dbReference>
<dbReference type="EMBL" id="MSDF01000052">
    <property type="protein sequence ID" value="OPA86135.1"/>
    <property type="molecule type" value="Genomic_DNA"/>
</dbReference>
<keyword evidence="1" id="KW-0805">Transcription regulation</keyword>
<dbReference type="Pfam" id="PF17754">
    <property type="entry name" value="TetR_C_14"/>
    <property type="match status" value="1"/>
</dbReference>
<dbReference type="SUPFAM" id="SSF46689">
    <property type="entry name" value="Homeodomain-like"/>
    <property type="match status" value="1"/>
</dbReference>
<proteinExistence type="predicted"/>
<dbReference type="InterPro" id="IPR041347">
    <property type="entry name" value="MftR_C"/>
</dbReference>
<feature type="DNA-binding region" description="H-T-H motif" evidence="4">
    <location>
        <begin position="18"/>
        <end position="37"/>
    </location>
</feature>
<evidence type="ECO:0000313" key="7">
    <source>
        <dbReference type="Proteomes" id="UP000190965"/>
    </source>
</evidence>
<sequence length="173" mass="18872">MQIAALELFQENGYDGTTTAEIANRAGFTERTFFRYFPDKREVLFNEAELHERLRAAIAEAPADRGSLEVVVLAYQSLASMFEENLPFAEIGQAVIAKTPALQERQLAKAASVTQTITEALLLRDTEPALAGLAAVTGMAVTGHGLQTWVQDPSLPLVDHLENAFRALQGLSK</sequence>
<dbReference type="PROSITE" id="PS50977">
    <property type="entry name" value="HTH_TETR_2"/>
    <property type="match status" value="1"/>
</dbReference>
<dbReference type="PRINTS" id="PR00455">
    <property type="entry name" value="HTHTETR"/>
</dbReference>
<dbReference type="Gene3D" id="1.10.357.10">
    <property type="entry name" value="Tetracycline Repressor, domain 2"/>
    <property type="match status" value="1"/>
</dbReference>
<evidence type="ECO:0000256" key="2">
    <source>
        <dbReference type="ARBA" id="ARBA00023125"/>
    </source>
</evidence>
<dbReference type="AlphaFoldDB" id="A0A1T2Y279"/>
<dbReference type="PANTHER" id="PTHR30055">
    <property type="entry name" value="HTH-TYPE TRANSCRIPTIONAL REGULATOR RUTR"/>
    <property type="match status" value="1"/>
</dbReference>
<name>A0A1T2Y279_PSEFL</name>
<dbReference type="InterPro" id="IPR050109">
    <property type="entry name" value="HTH-type_TetR-like_transc_reg"/>
</dbReference>
<keyword evidence="3" id="KW-0804">Transcription</keyword>
<reference evidence="6 7" key="1">
    <citation type="submission" date="2016-12" db="EMBL/GenBank/DDBJ databases">
        <title>Draft genome sequences of seven strains of Pseudomonas fluorescens that produce 4-formylaminooxyvinylglycine.</title>
        <authorList>
            <person name="Okrent R.A."/>
            <person name="Manning V.A."/>
            <person name="Trippe K.M."/>
        </authorList>
    </citation>
    <scope>NUCLEOTIDE SEQUENCE [LARGE SCALE GENOMIC DNA]</scope>
    <source>
        <strain evidence="6 7">P5A</strain>
    </source>
</reference>
<dbReference type="InterPro" id="IPR009057">
    <property type="entry name" value="Homeodomain-like_sf"/>
</dbReference>
<evidence type="ECO:0000313" key="6">
    <source>
        <dbReference type="EMBL" id="OPA86135.1"/>
    </source>
</evidence>
<protein>
    <submittedName>
        <fullName evidence="6">TetR family transcriptional regulator</fullName>
    </submittedName>
</protein>
<evidence type="ECO:0000256" key="3">
    <source>
        <dbReference type="ARBA" id="ARBA00023163"/>
    </source>
</evidence>
<evidence type="ECO:0000259" key="5">
    <source>
        <dbReference type="PROSITE" id="PS50977"/>
    </source>
</evidence>
<organism evidence="6 7">
    <name type="scientific">Pseudomonas fluorescens</name>
    <dbReference type="NCBI Taxonomy" id="294"/>
    <lineage>
        <taxon>Bacteria</taxon>
        <taxon>Pseudomonadati</taxon>
        <taxon>Pseudomonadota</taxon>
        <taxon>Gammaproteobacteria</taxon>
        <taxon>Pseudomonadales</taxon>
        <taxon>Pseudomonadaceae</taxon>
        <taxon>Pseudomonas</taxon>
    </lineage>
</organism>
<dbReference type="RefSeq" id="WP_078742725.1">
    <property type="nucleotide sequence ID" value="NZ_MSDF01000052.1"/>
</dbReference>
<comment type="caution">
    <text evidence="6">The sequence shown here is derived from an EMBL/GenBank/DDBJ whole genome shotgun (WGS) entry which is preliminary data.</text>
</comment>
<dbReference type="Pfam" id="PF00440">
    <property type="entry name" value="TetR_N"/>
    <property type="match status" value="1"/>
</dbReference>
<dbReference type="PANTHER" id="PTHR30055:SF238">
    <property type="entry name" value="MYCOFACTOCIN BIOSYNTHESIS TRANSCRIPTIONAL REGULATOR MFTR-RELATED"/>
    <property type="match status" value="1"/>
</dbReference>
<accession>A0A1T2Y279</accession>